<reference evidence="1" key="1">
    <citation type="submission" date="2018-05" db="EMBL/GenBank/DDBJ databases">
        <authorList>
            <person name="Lanie J.A."/>
            <person name="Ng W.-L."/>
            <person name="Kazmierczak K.M."/>
            <person name="Andrzejewski T.M."/>
            <person name="Davidsen T.M."/>
            <person name="Wayne K.J."/>
            <person name="Tettelin H."/>
            <person name="Glass J.I."/>
            <person name="Rusch D."/>
            <person name="Podicherti R."/>
            <person name="Tsui H.-C.T."/>
            <person name="Winkler M.E."/>
        </authorList>
    </citation>
    <scope>NUCLEOTIDE SEQUENCE</scope>
</reference>
<proteinExistence type="predicted"/>
<name>A0A382DAH2_9ZZZZ</name>
<evidence type="ECO:0008006" key="2">
    <source>
        <dbReference type="Google" id="ProtNLM"/>
    </source>
</evidence>
<dbReference type="Gene3D" id="2.30.30.40">
    <property type="entry name" value="SH3 Domains"/>
    <property type="match status" value="2"/>
</dbReference>
<organism evidence="1">
    <name type="scientific">marine metagenome</name>
    <dbReference type="NCBI Taxonomy" id="408172"/>
    <lineage>
        <taxon>unclassified sequences</taxon>
        <taxon>metagenomes</taxon>
        <taxon>ecological metagenomes</taxon>
    </lineage>
</organism>
<protein>
    <recommendedName>
        <fullName evidence="2">SH3b domain-containing protein</fullName>
    </recommendedName>
</protein>
<dbReference type="InterPro" id="IPR010466">
    <property type="entry name" value="DUF1058"/>
</dbReference>
<sequence length="162" mass="18857">MLTDASTPLKKNKVFLFPLLLVFTLVALFLQKETAEALCVKDKKANLRSGPGKHNEKLWTVLKYYPFRQIGSEGGWLRVRDLDGHIFWIYRKLTTKTYMCAVIKNDKTNLREGPGTNFPQVKWSPIDKYFSMKVLKIRGTWVRVVDSVGDRAWVHRSLVWIQ</sequence>
<dbReference type="AlphaFoldDB" id="A0A382DAH2"/>
<dbReference type="EMBL" id="UINC01038308">
    <property type="protein sequence ID" value="SVB35139.1"/>
    <property type="molecule type" value="Genomic_DNA"/>
</dbReference>
<gene>
    <name evidence="1" type="ORF">METZ01_LOCUS187993</name>
</gene>
<accession>A0A382DAH2</accession>
<dbReference type="Pfam" id="PF06347">
    <property type="entry name" value="SH3_4"/>
    <property type="match status" value="2"/>
</dbReference>
<evidence type="ECO:0000313" key="1">
    <source>
        <dbReference type="EMBL" id="SVB35139.1"/>
    </source>
</evidence>